<feature type="region of interest" description="Disordered" evidence="1">
    <location>
        <begin position="18"/>
        <end position="42"/>
    </location>
</feature>
<evidence type="ECO:0000313" key="2">
    <source>
        <dbReference type="EMBL" id="MFC3085285.1"/>
    </source>
</evidence>
<proteinExistence type="predicted"/>
<evidence type="ECO:0000256" key="1">
    <source>
        <dbReference type="SAM" id="MobiDB-lite"/>
    </source>
</evidence>
<gene>
    <name evidence="2" type="ORF">ACFOD6_04395</name>
</gene>
<dbReference type="EMBL" id="JBHRSM010000009">
    <property type="protein sequence ID" value="MFC3085285.1"/>
    <property type="molecule type" value="Genomic_DNA"/>
</dbReference>
<reference evidence="3" key="1">
    <citation type="journal article" date="2019" name="Int. J. Syst. Evol. Microbiol.">
        <title>The Global Catalogue of Microorganisms (GCM) 10K type strain sequencing project: providing services to taxonomists for standard genome sequencing and annotation.</title>
        <authorList>
            <consortium name="The Broad Institute Genomics Platform"/>
            <consortium name="The Broad Institute Genome Sequencing Center for Infectious Disease"/>
            <person name="Wu L."/>
            <person name="Ma J."/>
        </authorList>
    </citation>
    <scope>NUCLEOTIDE SEQUENCE [LARGE SCALE GENOMIC DNA]</scope>
    <source>
        <strain evidence="3">KCTC 62102</strain>
    </source>
</reference>
<keyword evidence="3" id="KW-1185">Reference proteome</keyword>
<evidence type="ECO:0000313" key="3">
    <source>
        <dbReference type="Proteomes" id="UP001595445"/>
    </source>
</evidence>
<name>A0ABV7DSA7_9RHOB</name>
<comment type="caution">
    <text evidence="2">The sequence shown here is derived from an EMBL/GenBank/DDBJ whole genome shotgun (WGS) entry which is preliminary data.</text>
</comment>
<evidence type="ECO:0008006" key="4">
    <source>
        <dbReference type="Google" id="ProtNLM"/>
    </source>
</evidence>
<dbReference type="PROSITE" id="PS51257">
    <property type="entry name" value="PROKAR_LIPOPROTEIN"/>
    <property type="match status" value="1"/>
</dbReference>
<dbReference type="RefSeq" id="WP_277922981.1">
    <property type="nucleotide sequence ID" value="NZ_JAEACP010000021.1"/>
</dbReference>
<organism evidence="2 3">
    <name type="scientific">Tabrizicola soli</name>
    <dbReference type="NCBI Taxonomy" id="2185115"/>
    <lineage>
        <taxon>Bacteria</taxon>
        <taxon>Pseudomonadati</taxon>
        <taxon>Pseudomonadota</taxon>
        <taxon>Alphaproteobacteria</taxon>
        <taxon>Rhodobacterales</taxon>
        <taxon>Paracoccaceae</taxon>
        <taxon>Tabrizicola</taxon>
    </lineage>
</organism>
<protein>
    <recommendedName>
        <fullName evidence="4">Argininosuccinate lyase</fullName>
    </recommendedName>
</protein>
<dbReference type="Proteomes" id="UP001595445">
    <property type="component" value="Unassembled WGS sequence"/>
</dbReference>
<accession>A0ABV7DSA7</accession>
<sequence>MPRLFLLACLTLAACGADGEPQSPGQTGVTFGGKVTMGVGGN</sequence>